<dbReference type="PANTHER" id="PTHR33112">
    <property type="entry name" value="DOMAIN PROTEIN, PUTATIVE-RELATED"/>
    <property type="match status" value="1"/>
</dbReference>
<dbReference type="Pfam" id="PF06985">
    <property type="entry name" value="HET"/>
    <property type="match status" value="1"/>
</dbReference>
<dbReference type="Proteomes" id="UP000652219">
    <property type="component" value="Unassembled WGS sequence"/>
</dbReference>
<accession>A0A8H6IPI9</accession>
<reference evidence="2 3" key="1">
    <citation type="journal article" date="2020" name="Phytopathology">
        <title>Genome Sequence Resources of Colletotrichum truncatum, C. plurivorum, C. musicola, and C. sojae: Four Species Pathogenic to Soybean (Glycine max).</title>
        <authorList>
            <person name="Rogerio F."/>
            <person name="Boufleur T.R."/>
            <person name="Ciampi-Guillardi M."/>
            <person name="Sukno S.A."/>
            <person name="Thon M.R."/>
            <person name="Massola Junior N.S."/>
            <person name="Baroncelli R."/>
        </authorList>
    </citation>
    <scope>NUCLEOTIDE SEQUENCE [LARGE SCALE GENOMIC DNA]</scope>
    <source>
        <strain evidence="2 3">LFN0009</strain>
    </source>
</reference>
<name>A0A8H6IPI9_9PEZI</name>
<keyword evidence="3" id="KW-1185">Reference proteome</keyword>
<evidence type="ECO:0000259" key="1">
    <source>
        <dbReference type="Pfam" id="PF06985"/>
    </source>
</evidence>
<organism evidence="2 3">
    <name type="scientific">Colletotrichum sojae</name>
    <dbReference type="NCBI Taxonomy" id="2175907"/>
    <lineage>
        <taxon>Eukaryota</taxon>
        <taxon>Fungi</taxon>
        <taxon>Dikarya</taxon>
        <taxon>Ascomycota</taxon>
        <taxon>Pezizomycotina</taxon>
        <taxon>Sordariomycetes</taxon>
        <taxon>Hypocreomycetidae</taxon>
        <taxon>Glomerellales</taxon>
        <taxon>Glomerellaceae</taxon>
        <taxon>Colletotrichum</taxon>
        <taxon>Colletotrichum orchidearum species complex</taxon>
    </lineage>
</organism>
<dbReference type="PANTHER" id="PTHR33112:SF8">
    <property type="entry name" value="HETEROKARYON INCOMPATIBILITY DOMAIN-CONTAINING PROTEIN"/>
    <property type="match status" value="1"/>
</dbReference>
<gene>
    <name evidence="2" type="ORF">CSOJ01_14838</name>
</gene>
<comment type="caution">
    <text evidence="2">The sequence shown here is derived from an EMBL/GenBank/DDBJ whole genome shotgun (WGS) entry which is preliminary data.</text>
</comment>
<sequence length="319" mass="36375">MLTVDKMDTFCQGIAICDLPEVFRDAIHVARELGLSYIWIDALCIIQHGDDGQDWLRESALMRSVYGNCHVNIAATSASNVHKGLFSKLEHYSGGFYARVTTAKFCTAQCFFHSYVHSAASTDTHLATRAWTFQERLLPARTIFLGDTGIFWECRSSTRSEFLPQSFPWVTDRTRLVRPENEGWNWQHIVGEYSRANLTNPRDRLPALAGIARRQYEATGHHYLAGMWKEHLAHQLLWTVAGKRRQRPSWRAPTWSWASVDGGAYYRTYWYHDTFLREAKHYVQVLDVWTTSVGPDPFGQVSNGLLSLACSALMHAPAS</sequence>
<evidence type="ECO:0000313" key="2">
    <source>
        <dbReference type="EMBL" id="KAF6789082.1"/>
    </source>
</evidence>
<protein>
    <submittedName>
        <fullName evidence="2">Heterokaryon incompatibility protein</fullName>
    </submittedName>
</protein>
<dbReference type="AlphaFoldDB" id="A0A8H6IPI9"/>
<proteinExistence type="predicted"/>
<evidence type="ECO:0000313" key="3">
    <source>
        <dbReference type="Proteomes" id="UP000652219"/>
    </source>
</evidence>
<dbReference type="EMBL" id="WIGN01000540">
    <property type="protein sequence ID" value="KAF6789082.1"/>
    <property type="molecule type" value="Genomic_DNA"/>
</dbReference>
<dbReference type="InterPro" id="IPR010730">
    <property type="entry name" value="HET"/>
</dbReference>
<feature type="domain" description="Heterokaryon incompatibility" evidence="1">
    <location>
        <begin position="15"/>
        <end position="135"/>
    </location>
</feature>